<dbReference type="Proteomes" id="UP000008703">
    <property type="component" value="Plasmid pSTRVI02"/>
</dbReference>
<dbReference type="Gene3D" id="1.10.10.10">
    <property type="entry name" value="Winged helix-like DNA-binding domain superfamily/Winged helix DNA-binding domain"/>
    <property type="match status" value="1"/>
</dbReference>
<name>G2PHS5_STRV4</name>
<evidence type="ECO:0000313" key="1">
    <source>
        <dbReference type="EMBL" id="AEM88876.1"/>
    </source>
</evidence>
<sequence length="174" mass="19569">MPLTIPFPRPRRWRRDPETERIVRGLHRRIRAGEYRPGTPLPSLDCIEATCRPVWSTSATSAIEVLVKQGVARFPLEGGGRYWVAFTPTRRSLMLERAVPVDEPALWHLYRPERSPFGVLEPPEARSLCGISMSLYDGSMRTLDPARATCAACCRRYADGAIQTEPHTPAARVS</sequence>
<geneLocation type="plasmid" evidence="1 2">
    <name>pSTRVI02</name>
</geneLocation>
<dbReference type="EMBL" id="CP002996">
    <property type="protein sequence ID" value="AEM88876.1"/>
    <property type="molecule type" value="Genomic_DNA"/>
</dbReference>
<proteinExistence type="predicted"/>
<keyword evidence="2" id="KW-1185">Reference proteome</keyword>
<dbReference type="InterPro" id="IPR036388">
    <property type="entry name" value="WH-like_DNA-bd_sf"/>
</dbReference>
<dbReference type="RefSeq" id="WP_014043811.1">
    <property type="nucleotide sequence ID" value="NC_015952.1"/>
</dbReference>
<keyword evidence="1" id="KW-0614">Plasmid</keyword>
<organism evidence="1 2">
    <name type="scientific">Streptomyces violaceusniger (strain Tu 4113)</name>
    <dbReference type="NCBI Taxonomy" id="653045"/>
    <lineage>
        <taxon>Bacteria</taxon>
        <taxon>Bacillati</taxon>
        <taxon>Actinomycetota</taxon>
        <taxon>Actinomycetes</taxon>
        <taxon>Kitasatosporales</taxon>
        <taxon>Streptomycetaceae</taxon>
        <taxon>Streptomyces</taxon>
        <taxon>Streptomyces violaceusniger group</taxon>
    </lineage>
</organism>
<protein>
    <submittedName>
        <fullName evidence="1">Uncharacterized protein</fullName>
    </submittedName>
</protein>
<dbReference type="AlphaFoldDB" id="G2PHS5"/>
<evidence type="ECO:0000313" key="2">
    <source>
        <dbReference type="Proteomes" id="UP000008703"/>
    </source>
</evidence>
<accession>G2PHS5</accession>
<gene>
    <name evidence="1" type="ORF">Strvi_0100</name>
</gene>
<dbReference type="KEGG" id="svl:Strvi_0100"/>
<dbReference type="HOGENOM" id="CLU_1539231_0_0_11"/>
<reference evidence="1" key="1">
    <citation type="submission" date="2011-08" db="EMBL/GenBank/DDBJ databases">
        <title>Complete sequence of plasmid 2 of Streptomyces violaceusniger Tu 4113.</title>
        <authorList>
            <consortium name="US DOE Joint Genome Institute"/>
            <person name="Lucas S."/>
            <person name="Han J."/>
            <person name="Lapidus A."/>
            <person name="Cheng J.-F."/>
            <person name="Goodwin L."/>
            <person name="Pitluck S."/>
            <person name="Peters L."/>
            <person name="Ivanova N."/>
            <person name="Daligault H."/>
            <person name="Detter J.C."/>
            <person name="Han C."/>
            <person name="Tapia R."/>
            <person name="Land M."/>
            <person name="Hauser L."/>
            <person name="Kyrpides N."/>
            <person name="Ivanova N."/>
            <person name="Pagani I."/>
            <person name="Hagen A."/>
            <person name="Katz L."/>
            <person name="Fiedler H.-P."/>
            <person name="Keasling J."/>
            <person name="Fortman J."/>
            <person name="Woyke T."/>
        </authorList>
    </citation>
    <scope>NUCLEOTIDE SEQUENCE [LARGE SCALE GENOMIC DNA]</scope>
    <source>
        <strain evidence="1">Tu 4113</strain>
        <plasmid evidence="1">pSTRVI02</plasmid>
    </source>
</reference>